<evidence type="ECO:0000256" key="3">
    <source>
        <dbReference type="ARBA" id="ARBA00023163"/>
    </source>
</evidence>
<evidence type="ECO:0000256" key="2">
    <source>
        <dbReference type="ARBA" id="ARBA00023125"/>
    </source>
</evidence>
<dbReference type="InterPro" id="IPR016032">
    <property type="entry name" value="Sig_transdc_resp-reg_C-effctor"/>
</dbReference>
<comment type="caution">
    <text evidence="5">The sequence shown here is derived from an EMBL/GenBank/DDBJ whole genome shotgun (WGS) entry which is preliminary data.</text>
</comment>
<feature type="domain" description="HTH luxR-type" evidence="4">
    <location>
        <begin position="125"/>
        <end position="190"/>
    </location>
</feature>
<dbReference type="PANTHER" id="PTHR44688">
    <property type="entry name" value="DNA-BINDING TRANSCRIPTIONAL ACTIVATOR DEVR_DOSR"/>
    <property type="match status" value="1"/>
</dbReference>
<name>A0A329MPB9_9BACL</name>
<dbReference type="CDD" id="cd06170">
    <property type="entry name" value="LuxR_C_like"/>
    <property type="match status" value="1"/>
</dbReference>
<dbReference type="PANTHER" id="PTHR44688:SF16">
    <property type="entry name" value="DNA-BINDING TRANSCRIPTIONAL ACTIVATOR DEVR_DOSR"/>
    <property type="match status" value="1"/>
</dbReference>
<dbReference type="Pfam" id="PF00196">
    <property type="entry name" value="GerE"/>
    <property type="match status" value="1"/>
</dbReference>
<dbReference type="SMART" id="SM00421">
    <property type="entry name" value="HTH_LUXR"/>
    <property type="match status" value="1"/>
</dbReference>
<gene>
    <name evidence="5" type="ORF">DQG23_10380</name>
</gene>
<reference evidence="5 6" key="1">
    <citation type="journal article" date="2009" name="Int. J. Syst. Evol. Microbiol.">
        <title>Paenibacillus contaminans sp. nov., isolated from a contaminated laboratory plate.</title>
        <authorList>
            <person name="Chou J.H."/>
            <person name="Lee J.H."/>
            <person name="Lin M.C."/>
            <person name="Chang P.S."/>
            <person name="Arun A.B."/>
            <person name="Young C.C."/>
            <person name="Chen W.M."/>
        </authorList>
    </citation>
    <scope>NUCLEOTIDE SEQUENCE [LARGE SCALE GENOMIC DNA]</scope>
    <source>
        <strain evidence="5 6">CKOBP-6</strain>
    </source>
</reference>
<keyword evidence="2" id="KW-0238">DNA-binding</keyword>
<sequence>MACKVADYPRSLLGEVLENSILLEITKAFDSICRLNEGEEGVEEHVTDSLYADYAQIVAVVFLYLRYQEHSVMEWKKHAKGVNDEWIERFSAFLAKRQVVEKTILVSSDLVKAAEPKTEFHQLQTNPDLPPLSHRELEVLGLLMDGLSNREIGERLVISEHTVKNHITKIFLKMEVTDRASALAKVYKSAHIERAQDNFQETMVKSSFDS</sequence>
<keyword evidence="3" id="KW-0804">Transcription</keyword>
<evidence type="ECO:0000256" key="1">
    <source>
        <dbReference type="ARBA" id="ARBA00023015"/>
    </source>
</evidence>
<dbReference type="SUPFAM" id="SSF46894">
    <property type="entry name" value="C-terminal effector domain of the bipartite response regulators"/>
    <property type="match status" value="1"/>
</dbReference>
<evidence type="ECO:0000313" key="6">
    <source>
        <dbReference type="Proteomes" id="UP000250369"/>
    </source>
</evidence>
<evidence type="ECO:0000313" key="5">
    <source>
        <dbReference type="EMBL" id="RAV21725.1"/>
    </source>
</evidence>
<dbReference type="AlphaFoldDB" id="A0A329MPB9"/>
<dbReference type="InterPro" id="IPR000792">
    <property type="entry name" value="Tscrpt_reg_LuxR_C"/>
</dbReference>
<dbReference type="Gene3D" id="1.10.10.10">
    <property type="entry name" value="Winged helix-like DNA-binding domain superfamily/Winged helix DNA-binding domain"/>
    <property type="match status" value="1"/>
</dbReference>
<dbReference type="PROSITE" id="PS50043">
    <property type="entry name" value="HTH_LUXR_2"/>
    <property type="match status" value="1"/>
</dbReference>
<proteinExistence type="predicted"/>
<keyword evidence="1" id="KW-0805">Transcription regulation</keyword>
<organism evidence="5 6">
    <name type="scientific">Paenibacillus contaminans</name>
    <dbReference type="NCBI Taxonomy" id="450362"/>
    <lineage>
        <taxon>Bacteria</taxon>
        <taxon>Bacillati</taxon>
        <taxon>Bacillota</taxon>
        <taxon>Bacilli</taxon>
        <taxon>Bacillales</taxon>
        <taxon>Paenibacillaceae</taxon>
        <taxon>Paenibacillus</taxon>
    </lineage>
</organism>
<dbReference type="Proteomes" id="UP000250369">
    <property type="component" value="Unassembled WGS sequence"/>
</dbReference>
<dbReference type="PRINTS" id="PR00038">
    <property type="entry name" value="HTHLUXR"/>
</dbReference>
<accession>A0A329MPB9</accession>
<evidence type="ECO:0000259" key="4">
    <source>
        <dbReference type="PROSITE" id="PS50043"/>
    </source>
</evidence>
<dbReference type="InterPro" id="IPR036388">
    <property type="entry name" value="WH-like_DNA-bd_sf"/>
</dbReference>
<dbReference type="OrthoDB" id="9808843at2"/>
<dbReference type="GO" id="GO:0006355">
    <property type="term" value="P:regulation of DNA-templated transcription"/>
    <property type="evidence" value="ECO:0007669"/>
    <property type="project" value="InterPro"/>
</dbReference>
<keyword evidence="6" id="KW-1185">Reference proteome</keyword>
<dbReference type="EMBL" id="QMFB01000004">
    <property type="protein sequence ID" value="RAV21725.1"/>
    <property type="molecule type" value="Genomic_DNA"/>
</dbReference>
<dbReference type="GO" id="GO:0003677">
    <property type="term" value="F:DNA binding"/>
    <property type="evidence" value="ECO:0007669"/>
    <property type="project" value="UniProtKB-KW"/>
</dbReference>
<protein>
    <recommendedName>
        <fullName evidence="4">HTH luxR-type domain-containing protein</fullName>
    </recommendedName>
</protein>